<feature type="domain" description="Methyl-accepting transducer" evidence="6">
    <location>
        <begin position="349"/>
        <end position="578"/>
    </location>
</feature>
<keyword evidence="5" id="KW-0812">Transmembrane</keyword>
<dbReference type="PANTHER" id="PTHR43531">
    <property type="entry name" value="PROTEIN ICFG"/>
    <property type="match status" value="1"/>
</dbReference>
<dbReference type="RefSeq" id="WP_145639532.1">
    <property type="nucleotide sequence ID" value="NZ_VIWP01000005.1"/>
</dbReference>
<keyword evidence="9" id="KW-1185">Reference proteome</keyword>
<dbReference type="CDD" id="cd11386">
    <property type="entry name" value="MCP_signal"/>
    <property type="match status" value="1"/>
</dbReference>
<dbReference type="AlphaFoldDB" id="A0A561QNQ5"/>
<accession>A0A561QNQ5</accession>
<dbReference type="InterPro" id="IPR003660">
    <property type="entry name" value="HAMP_dom"/>
</dbReference>
<evidence type="ECO:0000259" key="7">
    <source>
        <dbReference type="PROSITE" id="PS50885"/>
    </source>
</evidence>
<dbReference type="Proteomes" id="UP000320653">
    <property type="component" value="Unassembled WGS sequence"/>
</dbReference>
<evidence type="ECO:0000313" key="9">
    <source>
        <dbReference type="Proteomes" id="UP000320653"/>
    </source>
</evidence>
<dbReference type="CDD" id="cd06225">
    <property type="entry name" value="HAMP"/>
    <property type="match status" value="1"/>
</dbReference>
<feature type="transmembrane region" description="Helical" evidence="5">
    <location>
        <begin position="12"/>
        <end position="31"/>
    </location>
</feature>
<dbReference type="GO" id="GO:0004888">
    <property type="term" value="F:transmembrane signaling receptor activity"/>
    <property type="evidence" value="ECO:0007669"/>
    <property type="project" value="InterPro"/>
</dbReference>
<sequence>MSLLQHFSIRTKILCLLIPTGLIGIAGVGYVSTNYKHADTTYSDFIGRNARSEINVAIASQRLVAIAYDVHQIYLHEAGSKELERAKADYGASKTRLFGLFDAAEAVSPDAASIDSFHSDSKAIAAVLDGVLIALDGSRIEEAKAGLIKADTMVDTLLPRMRDWINKSSDVIDRQTEELRQHTNQTITYSLSALAVIFAAGIVLSMIVNRREITAPLGRLQARMRSLAAGETEAPVLGLDRRDEVGSMAKAVSAFRDNAIERIRLEAEAEAGRSLSEKTKAEHEAQKAREAADIRTVVDALGGGLKALAGGHVGYRINQPFAPAFDELRINFNASLKTLQDALMTVGQNARAIDAGAGEIRSAATDLSKRTEEQAASVEETAAALEEITTTVKDSTKRAEEAGRFVARARETAQQSGQIVASAVSAMEEIEKSSAEITTIISVIDDIAFQTNLLALNAGVEAARAGEQGKGFAVVAHEVRELSQRSATAAKEIKALINGSGDQVRNGVALVGQAGDALKLIVTEVQEINRHVSAIVEAAREQSTGLQEINKAVNTMDQGTQQNAAMVEQSTAASHGLAKEAASLAALLGHFTFDNANTNSASMPEPARRAMRA</sequence>
<keyword evidence="5" id="KW-0472">Membrane</keyword>
<dbReference type="PANTHER" id="PTHR43531:SF11">
    <property type="entry name" value="METHYL-ACCEPTING CHEMOTAXIS PROTEIN 3"/>
    <property type="match status" value="1"/>
</dbReference>
<dbReference type="PRINTS" id="PR00260">
    <property type="entry name" value="CHEMTRNSDUCR"/>
</dbReference>
<dbReference type="SUPFAM" id="SSF58104">
    <property type="entry name" value="Methyl-accepting chemotaxis protein (MCP) signaling domain"/>
    <property type="match status" value="1"/>
</dbReference>
<keyword evidence="4" id="KW-0807">Transducer</keyword>
<evidence type="ECO:0000259" key="6">
    <source>
        <dbReference type="PROSITE" id="PS50111"/>
    </source>
</evidence>
<dbReference type="Pfam" id="PF00672">
    <property type="entry name" value="HAMP"/>
    <property type="match status" value="1"/>
</dbReference>
<evidence type="ECO:0000256" key="5">
    <source>
        <dbReference type="SAM" id="Phobius"/>
    </source>
</evidence>
<dbReference type="Gene3D" id="6.10.340.10">
    <property type="match status" value="1"/>
</dbReference>
<dbReference type="Gene3D" id="1.10.287.950">
    <property type="entry name" value="Methyl-accepting chemotaxis protein"/>
    <property type="match status" value="1"/>
</dbReference>
<evidence type="ECO:0000256" key="4">
    <source>
        <dbReference type="PROSITE-ProRule" id="PRU00284"/>
    </source>
</evidence>
<dbReference type="InterPro" id="IPR004090">
    <property type="entry name" value="Chemotax_Me-accpt_rcpt"/>
</dbReference>
<dbReference type="GO" id="GO:0007165">
    <property type="term" value="P:signal transduction"/>
    <property type="evidence" value="ECO:0007669"/>
    <property type="project" value="UniProtKB-KW"/>
</dbReference>
<evidence type="ECO:0000256" key="3">
    <source>
        <dbReference type="ARBA" id="ARBA00029447"/>
    </source>
</evidence>
<gene>
    <name evidence="8" type="ORF">FHW37_105106</name>
</gene>
<dbReference type="GO" id="GO:0016020">
    <property type="term" value="C:membrane"/>
    <property type="evidence" value="ECO:0007669"/>
    <property type="project" value="UniProtKB-SubCell"/>
</dbReference>
<evidence type="ECO:0000313" key="8">
    <source>
        <dbReference type="EMBL" id="TWF52008.1"/>
    </source>
</evidence>
<dbReference type="Pfam" id="PF00015">
    <property type="entry name" value="MCPsignal"/>
    <property type="match status" value="1"/>
</dbReference>
<feature type="domain" description="HAMP" evidence="7">
    <location>
        <begin position="211"/>
        <end position="264"/>
    </location>
</feature>
<organism evidence="8 9">
    <name type="scientific">Neorhizobium alkalisoli</name>
    <dbReference type="NCBI Taxonomy" id="528178"/>
    <lineage>
        <taxon>Bacteria</taxon>
        <taxon>Pseudomonadati</taxon>
        <taxon>Pseudomonadota</taxon>
        <taxon>Alphaproteobacteria</taxon>
        <taxon>Hyphomicrobiales</taxon>
        <taxon>Rhizobiaceae</taxon>
        <taxon>Rhizobium/Agrobacterium group</taxon>
        <taxon>Neorhizobium</taxon>
    </lineage>
</organism>
<dbReference type="SMART" id="SM00304">
    <property type="entry name" value="HAMP"/>
    <property type="match status" value="1"/>
</dbReference>
<comment type="caution">
    <text evidence="8">The sequence shown here is derived from an EMBL/GenBank/DDBJ whole genome shotgun (WGS) entry which is preliminary data.</text>
</comment>
<keyword evidence="2" id="KW-0145">Chemotaxis</keyword>
<proteinExistence type="inferred from homology"/>
<evidence type="ECO:0000256" key="2">
    <source>
        <dbReference type="ARBA" id="ARBA00022500"/>
    </source>
</evidence>
<protein>
    <submittedName>
        <fullName evidence="8">Methyl-accepting chemotaxis protein</fullName>
    </submittedName>
</protein>
<feature type="domain" description="HAMP" evidence="7">
    <location>
        <begin position="292"/>
        <end position="344"/>
    </location>
</feature>
<dbReference type="GO" id="GO:0006935">
    <property type="term" value="P:chemotaxis"/>
    <property type="evidence" value="ECO:0007669"/>
    <property type="project" value="UniProtKB-KW"/>
</dbReference>
<dbReference type="PROSITE" id="PS50885">
    <property type="entry name" value="HAMP"/>
    <property type="match status" value="2"/>
</dbReference>
<dbReference type="SMART" id="SM00283">
    <property type="entry name" value="MA"/>
    <property type="match status" value="1"/>
</dbReference>
<dbReference type="PROSITE" id="PS50111">
    <property type="entry name" value="CHEMOTAXIS_TRANSDUC_2"/>
    <property type="match status" value="1"/>
</dbReference>
<dbReference type="OrthoDB" id="3378718at2"/>
<comment type="similarity">
    <text evidence="3">Belongs to the methyl-accepting chemotaxis (MCP) protein family.</text>
</comment>
<dbReference type="FunFam" id="1.10.287.950:FF:000001">
    <property type="entry name" value="Methyl-accepting chemotaxis sensory transducer"/>
    <property type="match status" value="1"/>
</dbReference>
<dbReference type="InterPro" id="IPR004089">
    <property type="entry name" value="MCPsignal_dom"/>
</dbReference>
<keyword evidence="5" id="KW-1133">Transmembrane helix</keyword>
<reference evidence="8 9" key="1">
    <citation type="submission" date="2019-06" db="EMBL/GenBank/DDBJ databases">
        <title>Sorghum-associated microbial communities from plants grown in Nebraska, USA.</title>
        <authorList>
            <person name="Schachtman D."/>
        </authorList>
    </citation>
    <scope>NUCLEOTIDE SEQUENCE [LARGE SCALE GENOMIC DNA]</scope>
    <source>
        <strain evidence="8 9">1225</strain>
    </source>
</reference>
<evidence type="ECO:0000256" key="1">
    <source>
        <dbReference type="ARBA" id="ARBA00004370"/>
    </source>
</evidence>
<dbReference type="InterPro" id="IPR051310">
    <property type="entry name" value="MCP_chemotaxis"/>
</dbReference>
<comment type="subcellular location">
    <subcellularLocation>
        <location evidence="1">Membrane</location>
    </subcellularLocation>
</comment>
<name>A0A561QNQ5_9HYPH</name>
<feature type="transmembrane region" description="Helical" evidence="5">
    <location>
        <begin position="189"/>
        <end position="209"/>
    </location>
</feature>
<dbReference type="EMBL" id="VIWP01000005">
    <property type="protein sequence ID" value="TWF52008.1"/>
    <property type="molecule type" value="Genomic_DNA"/>
</dbReference>